<organism evidence="21 22">
    <name type="scientific">Capsaspora owczarzaki (strain ATCC 30864)</name>
    <dbReference type="NCBI Taxonomy" id="595528"/>
    <lineage>
        <taxon>Eukaryota</taxon>
        <taxon>Filasterea</taxon>
        <taxon>Capsaspora</taxon>
    </lineage>
</organism>
<evidence type="ECO:0000256" key="16">
    <source>
        <dbReference type="ARBA" id="ARBA00023157"/>
    </source>
</evidence>
<dbReference type="SUPFAM" id="SSF50911">
    <property type="entry name" value="Mannose 6-phosphate receptor domain"/>
    <property type="match status" value="2"/>
</dbReference>
<feature type="chain" id="PRO_5002255340" description="Autophagy-related protein 27" evidence="19">
    <location>
        <begin position="28"/>
        <end position="436"/>
    </location>
</feature>
<evidence type="ECO:0000313" key="21">
    <source>
        <dbReference type="EMBL" id="KJE97583.1"/>
    </source>
</evidence>
<dbReference type="PROSITE" id="PS51914">
    <property type="entry name" value="MRH"/>
    <property type="match status" value="2"/>
</dbReference>
<keyword evidence="11 18" id="KW-1133">Transmembrane helix</keyword>
<evidence type="ECO:0000256" key="4">
    <source>
        <dbReference type="ARBA" id="ARBA00004472"/>
    </source>
</evidence>
<sequence>MTMTRMLLALVALAAVAIVAAPSSVNALPQQLSAAAAAATPSVNVCKFADWETGLQVDLSALRAAVAFNNAKNWKYSTKDASGTTSYYLNVCDQLVTADPELPVECANSYACQSASNHKNFSAGTQIYNSGIYVENIDSGIIMMKTIGGTACSSGARSTIISFICDPRAHSLDGPEDVDEDDHCVYEVDWPTKHACTQLPSPATSTGYHLSIDSTNGETFDFSKLRKLVGNWVVNMPNGTFVLNVGQPINGLDFQPSISQCSPTSGACHLWSDTDPNLGVLDVNSRSLGISSTGRIYFDANGKLNYNMTGGSVYSSDPKCKGIARSINIRFECSSQINRPQFLDESNCGYHFLWASIVACPVVEGEGSDSSLSGFAIFVIIFLVLVFTYCFGGCCYKRHKLDAKGWEQIPNYDLWSKCCSICDTRRNVMERTRTGR</sequence>
<evidence type="ECO:0000259" key="20">
    <source>
        <dbReference type="PROSITE" id="PS51914"/>
    </source>
</evidence>
<comment type="similarity">
    <text evidence="5">Belongs to the ATG27 family.</text>
</comment>
<keyword evidence="10" id="KW-0653">Protein transport</keyword>
<evidence type="ECO:0000256" key="19">
    <source>
        <dbReference type="SAM" id="SignalP"/>
    </source>
</evidence>
<evidence type="ECO:0000256" key="5">
    <source>
        <dbReference type="ARBA" id="ARBA00005363"/>
    </source>
</evidence>
<gene>
    <name evidence="21" type="ORF">CAOG_007416</name>
</gene>
<evidence type="ECO:0000256" key="7">
    <source>
        <dbReference type="ARBA" id="ARBA00022448"/>
    </source>
</evidence>
<feature type="domain" description="MRH" evidence="20">
    <location>
        <begin position="44"/>
        <end position="198"/>
    </location>
</feature>
<dbReference type="InterPro" id="IPR009011">
    <property type="entry name" value="Man6P_isomerase_rcpt-bd_dom_sf"/>
</dbReference>
<feature type="signal peptide" evidence="19">
    <location>
        <begin position="1"/>
        <end position="27"/>
    </location>
</feature>
<dbReference type="InterPro" id="IPR044865">
    <property type="entry name" value="MRH_dom"/>
</dbReference>
<keyword evidence="14" id="KW-0496">Mitochondrion</keyword>
<protein>
    <recommendedName>
        <fullName evidence="6">Autophagy-related protein 27</fullName>
    </recommendedName>
</protein>
<reference evidence="22" key="1">
    <citation type="submission" date="2011-02" db="EMBL/GenBank/DDBJ databases">
        <title>The Genome Sequence of Capsaspora owczarzaki ATCC 30864.</title>
        <authorList>
            <person name="Russ C."/>
            <person name="Cuomo C."/>
            <person name="Burger G."/>
            <person name="Gray M.W."/>
            <person name="Holland P.W.H."/>
            <person name="King N."/>
            <person name="Lang F.B.F."/>
            <person name="Roger A.J."/>
            <person name="Ruiz-Trillo I."/>
            <person name="Young S.K."/>
            <person name="Zeng Q."/>
            <person name="Gargeya S."/>
            <person name="Alvarado L."/>
            <person name="Berlin A."/>
            <person name="Chapman S.B."/>
            <person name="Chen Z."/>
            <person name="Freedman E."/>
            <person name="Gellesch M."/>
            <person name="Goldberg J."/>
            <person name="Griggs A."/>
            <person name="Gujja S."/>
            <person name="Heilman E."/>
            <person name="Heiman D."/>
            <person name="Howarth C."/>
            <person name="Mehta T."/>
            <person name="Neiman D."/>
            <person name="Pearson M."/>
            <person name="Roberts A."/>
            <person name="Saif S."/>
            <person name="Shea T."/>
            <person name="Shenoy N."/>
            <person name="Sisk P."/>
            <person name="Stolte C."/>
            <person name="Sykes S."/>
            <person name="White J."/>
            <person name="Yandava C."/>
            <person name="Haas B."/>
            <person name="Nusbaum C."/>
            <person name="Birren B."/>
        </authorList>
    </citation>
    <scope>NUCLEOTIDE SEQUENCE</scope>
    <source>
        <strain evidence="22">ATCC 30864</strain>
    </source>
</reference>
<evidence type="ECO:0000256" key="8">
    <source>
        <dbReference type="ARBA" id="ARBA00022692"/>
    </source>
</evidence>
<evidence type="ECO:0000256" key="9">
    <source>
        <dbReference type="ARBA" id="ARBA00022729"/>
    </source>
</evidence>
<dbReference type="InParanoid" id="A0A0D2WXR8"/>
<evidence type="ECO:0000256" key="10">
    <source>
        <dbReference type="ARBA" id="ARBA00022927"/>
    </source>
</evidence>
<feature type="transmembrane region" description="Helical" evidence="18">
    <location>
        <begin position="375"/>
        <end position="396"/>
    </location>
</feature>
<dbReference type="AlphaFoldDB" id="A0A0D2WXR8"/>
<dbReference type="GO" id="GO:0000139">
    <property type="term" value="C:Golgi membrane"/>
    <property type="evidence" value="ECO:0007669"/>
    <property type="project" value="UniProtKB-SubCell"/>
</dbReference>
<keyword evidence="22" id="KW-1185">Reference proteome</keyword>
<dbReference type="GO" id="GO:0034045">
    <property type="term" value="C:phagophore assembly site membrane"/>
    <property type="evidence" value="ECO:0007669"/>
    <property type="project" value="UniProtKB-SubCell"/>
</dbReference>
<dbReference type="Pfam" id="PF09451">
    <property type="entry name" value="ATG27"/>
    <property type="match status" value="2"/>
</dbReference>
<name>A0A0D2WXR8_CAPO3</name>
<evidence type="ECO:0000256" key="18">
    <source>
        <dbReference type="SAM" id="Phobius"/>
    </source>
</evidence>
<evidence type="ECO:0000256" key="12">
    <source>
        <dbReference type="ARBA" id="ARBA00023006"/>
    </source>
</evidence>
<dbReference type="STRING" id="595528.A0A0D2WXR8"/>
<dbReference type="RefSeq" id="XP_004343275.2">
    <property type="nucleotide sequence ID" value="XM_004343225.2"/>
</dbReference>
<dbReference type="PANTHER" id="PTHR15071:SF0">
    <property type="entry name" value="MANNOSE 6-PHOSPHATE RECEPTOR-LIKE PROTEIN 1"/>
    <property type="match status" value="1"/>
</dbReference>
<dbReference type="EMBL" id="KE346374">
    <property type="protein sequence ID" value="KJE97583.1"/>
    <property type="molecule type" value="Genomic_DNA"/>
</dbReference>
<dbReference type="GO" id="GO:0010008">
    <property type="term" value="C:endosome membrane"/>
    <property type="evidence" value="ECO:0007669"/>
    <property type="project" value="UniProtKB-SubCell"/>
</dbReference>
<accession>A0A0D2WXR8</accession>
<dbReference type="GO" id="GO:0006914">
    <property type="term" value="P:autophagy"/>
    <property type="evidence" value="ECO:0007669"/>
    <property type="project" value="UniProtKB-KW"/>
</dbReference>
<dbReference type="GO" id="GO:0005770">
    <property type="term" value="C:late endosome"/>
    <property type="evidence" value="ECO:0007669"/>
    <property type="project" value="TreeGrafter"/>
</dbReference>
<evidence type="ECO:0000256" key="14">
    <source>
        <dbReference type="ARBA" id="ARBA00023128"/>
    </source>
</evidence>
<evidence type="ECO:0000313" key="22">
    <source>
        <dbReference type="Proteomes" id="UP000008743"/>
    </source>
</evidence>
<evidence type="ECO:0000256" key="15">
    <source>
        <dbReference type="ARBA" id="ARBA00023136"/>
    </source>
</evidence>
<evidence type="ECO:0000256" key="17">
    <source>
        <dbReference type="ARBA" id="ARBA00023329"/>
    </source>
</evidence>
<feature type="domain" description="MRH" evidence="20">
    <location>
        <begin position="210"/>
        <end position="362"/>
    </location>
</feature>
<keyword evidence="7" id="KW-0813">Transport</keyword>
<dbReference type="Proteomes" id="UP000008743">
    <property type="component" value="Unassembled WGS sequence"/>
</dbReference>
<evidence type="ECO:0000256" key="1">
    <source>
        <dbReference type="ARBA" id="ARBA00004304"/>
    </source>
</evidence>
<dbReference type="SMART" id="SM01404">
    <property type="entry name" value="CIMR"/>
    <property type="match status" value="2"/>
</dbReference>
<keyword evidence="12" id="KW-0072">Autophagy</keyword>
<keyword evidence="13" id="KW-0333">Golgi apparatus</keyword>
<dbReference type="GO" id="GO:0031966">
    <property type="term" value="C:mitochondrial membrane"/>
    <property type="evidence" value="ECO:0007669"/>
    <property type="project" value="UniProtKB-SubCell"/>
</dbReference>
<keyword evidence="15 18" id="KW-0472">Membrane</keyword>
<keyword evidence="17" id="KW-0968">Cytoplasmic vesicle</keyword>
<evidence type="ECO:0000256" key="2">
    <source>
        <dbReference type="ARBA" id="ARBA00004358"/>
    </source>
</evidence>
<dbReference type="GO" id="GO:0015031">
    <property type="term" value="P:protein transport"/>
    <property type="evidence" value="ECO:0007669"/>
    <property type="project" value="UniProtKB-KW"/>
</dbReference>
<dbReference type="PANTHER" id="PTHR15071">
    <property type="entry name" value="MANNOSE-6-PHOSPHATE RECEPTOR FAMILY MEMBER"/>
    <property type="match status" value="1"/>
</dbReference>
<dbReference type="InterPro" id="IPR018939">
    <property type="entry name" value="Autophagy-rel_prot_27"/>
</dbReference>
<dbReference type="PhylomeDB" id="A0A0D2WXR8"/>
<evidence type="ECO:0000256" key="3">
    <source>
        <dbReference type="ARBA" id="ARBA00004394"/>
    </source>
</evidence>
<keyword evidence="8 18" id="KW-0812">Transmembrane</keyword>
<dbReference type="GO" id="GO:0007034">
    <property type="term" value="P:vacuolar transport"/>
    <property type="evidence" value="ECO:0007669"/>
    <property type="project" value="TreeGrafter"/>
</dbReference>
<evidence type="ECO:0000256" key="11">
    <source>
        <dbReference type="ARBA" id="ARBA00022989"/>
    </source>
</evidence>
<keyword evidence="9 19" id="KW-0732">Signal</keyword>
<evidence type="ECO:0000256" key="13">
    <source>
        <dbReference type="ARBA" id="ARBA00023034"/>
    </source>
</evidence>
<keyword evidence="16" id="KW-1015">Disulfide bond</keyword>
<evidence type="ECO:0000256" key="6">
    <source>
        <dbReference type="ARBA" id="ARBA00013776"/>
    </source>
</evidence>
<comment type="subcellular location">
    <subcellularLocation>
        <location evidence="2">Cytoplasmic vesicle membrane</location>
        <topology evidence="2">Single-pass type I membrane protein</topology>
    </subcellularLocation>
    <subcellularLocation>
        <location evidence="3">Golgi apparatus membrane</location>
    </subcellularLocation>
    <subcellularLocation>
        <location evidence="1">Mitochondrion membrane</location>
        <topology evidence="1">Single-pass membrane protein</topology>
    </subcellularLocation>
    <subcellularLocation>
        <location evidence="4">Preautophagosomal structure membrane</location>
        <topology evidence="4">Single-pass type I membrane protein</topology>
    </subcellularLocation>
</comment>
<dbReference type="Gene3D" id="2.70.130.10">
    <property type="entry name" value="Mannose-6-phosphate receptor binding domain"/>
    <property type="match status" value="2"/>
</dbReference>
<proteinExistence type="inferred from homology"/>
<dbReference type="eggNOG" id="KOG4504">
    <property type="taxonomic scope" value="Eukaryota"/>
</dbReference>
<dbReference type="OrthoDB" id="4504960at2759"/>